<reference evidence="4" key="1">
    <citation type="journal article" date="2019" name="Int. J. Syst. Evol. Microbiol.">
        <title>The Global Catalogue of Microorganisms (GCM) 10K type strain sequencing project: providing services to taxonomists for standard genome sequencing and annotation.</title>
        <authorList>
            <consortium name="The Broad Institute Genomics Platform"/>
            <consortium name="The Broad Institute Genome Sequencing Center for Infectious Disease"/>
            <person name="Wu L."/>
            <person name="Ma J."/>
        </authorList>
    </citation>
    <scope>NUCLEOTIDE SEQUENCE [LARGE SCALE GENOMIC DNA]</scope>
    <source>
        <strain evidence="4">JCM 18123</strain>
    </source>
</reference>
<dbReference type="PANTHER" id="PTHR40758">
    <property type="entry name" value="CONSERVED PROTEIN"/>
    <property type="match status" value="1"/>
</dbReference>
<dbReference type="Pfam" id="PF11716">
    <property type="entry name" value="MDMPI_N"/>
    <property type="match status" value="1"/>
</dbReference>
<dbReference type="RefSeq" id="WP_345558585.1">
    <property type="nucleotide sequence ID" value="NZ_BAABIK010000031.1"/>
</dbReference>
<dbReference type="InterPro" id="IPR034660">
    <property type="entry name" value="DinB/YfiT-like"/>
</dbReference>
<evidence type="ECO:0000313" key="3">
    <source>
        <dbReference type="EMBL" id="GAA4953892.1"/>
    </source>
</evidence>
<dbReference type="InterPro" id="IPR017517">
    <property type="entry name" value="Maleyloyr_isom"/>
</dbReference>
<sequence length="258" mass="27535">MPAHLELQDYVSAITRSGEVFRGAAERAGPAARVPTCPDWTVAELVAHQGMVHRWAAAVLRGDGDHDTERSHAEGAAAPDPLAWFSAGLADLVETLRAAPDDAEAPVFLKNAPRPRLFWARRQAHETAVHSVDALSAALGAPPPTADAPVTPALAADGIDELLCGFLPRRKSRLRSAQPRTLLVRCDDTGHSWSLRISEEPVVAVAGAPAAAGPPDAVFSGTAVQLYLALWNRGREVAVDGLPELVEQWRAQARVEWG</sequence>
<dbReference type="SUPFAM" id="SSF109854">
    <property type="entry name" value="DinB/YfiT-like putative metalloenzymes"/>
    <property type="match status" value="1"/>
</dbReference>
<keyword evidence="4" id="KW-1185">Reference proteome</keyword>
<dbReference type="InterPro" id="IPR010872">
    <property type="entry name" value="MDMPI_C-term_domain"/>
</dbReference>
<evidence type="ECO:0000259" key="2">
    <source>
        <dbReference type="Pfam" id="PF11716"/>
    </source>
</evidence>
<gene>
    <name evidence="3" type="ORF">GCM10023224_43810</name>
</gene>
<dbReference type="Pfam" id="PF07398">
    <property type="entry name" value="MDMPI_C"/>
    <property type="match status" value="1"/>
</dbReference>
<dbReference type="Proteomes" id="UP001499993">
    <property type="component" value="Unassembled WGS sequence"/>
</dbReference>
<keyword evidence="3" id="KW-0413">Isomerase</keyword>
<organism evidence="3 4">
    <name type="scientific">Streptomonospora halophila</name>
    <dbReference type="NCBI Taxonomy" id="427369"/>
    <lineage>
        <taxon>Bacteria</taxon>
        <taxon>Bacillati</taxon>
        <taxon>Actinomycetota</taxon>
        <taxon>Actinomycetes</taxon>
        <taxon>Streptosporangiales</taxon>
        <taxon>Nocardiopsidaceae</taxon>
        <taxon>Streptomonospora</taxon>
    </lineage>
</organism>
<feature type="domain" description="Mycothiol-dependent maleylpyruvate isomerase metal-binding" evidence="2">
    <location>
        <begin position="13"/>
        <end position="134"/>
    </location>
</feature>
<dbReference type="NCBIfam" id="TIGR03083">
    <property type="entry name" value="maleylpyruvate isomerase family mycothiol-dependent enzyme"/>
    <property type="match status" value="1"/>
</dbReference>
<accession>A0ABP9GYL9</accession>
<dbReference type="EMBL" id="BAABIK010000031">
    <property type="protein sequence ID" value="GAA4953892.1"/>
    <property type="molecule type" value="Genomic_DNA"/>
</dbReference>
<dbReference type="PANTHER" id="PTHR40758:SF1">
    <property type="entry name" value="CONSERVED PROTEIN"/>
    <property type="match status" value="1"/>
</dbReference>
<evidence type="ECO:0000259" key="1">
    <source>
        <dbReference type="Pfam" id="PF07398"/>
    </source>
</evidence>
<dbReference type="InterPro" id="IPR024344">
    <property type="entry name" value="MDMPI_metal-binding"/>
</dbReference>
<protein>
    <submittedName>
        <fullName evidence="3">Maleylpyruvate isomerase family mycothiol-dependent enzyme</fullName>
    </submittedName>
</protein>
<name>A0ABP9GYL9_9ACTN</name>
<feature type="domain" description="MDMPI C-terminal" evidence="1">
    <location>
        <begin position="154"/>
        <end position="241"/>
    </location>
</feature>
<comment type="caution">
    <text evidence="3">The sequence shown here is derived from an EMBL/GenBank/DDBJ whole genome shotgun (WGS) entry which is preliminary data.</text>
</comment>
<dbReference type="GO" id="GO:0016853">
    <property type="term" value="F:isomerase activity"/>
    <property type="evidence" value="ECO:0007669"/>
    <property type="project" value="UniProtKB-KW"/>
</dbReference>
<proteinExistence type="predicted"/>
<evidence type="ECO:0000313" key="4">
    <source>
        <dbReference type="Proteomes" id="UP001499993"/>
    </source>
</evidence>